<sequence length="207" mass="24079">MKFVAISDTHGQHERVTLPKGDALIHAGDISTRGNEAEIAEFFDWFKRQDFEYRILIAGNHDFYFERESAKRVREMIPKEVVYLNDSGFSLNGVNIWGSPITPWFNNWAFNRHRDAIKKHWELIPVSTDVLITHGPLFRTLDKTRMGIHAGCKELFQRVQEVKPRVHVCGHIHEAYGTFHKGNIQFINASLVNEKYELVNDPIVFEF</sequence>
<reference evidence="2" key="1">
    <citation type="submission" date="2021-06" db="EMBL/GenBank/DDBJ databases">
        <authorList>
            <person name="Huq M.A."/>
        </authorList>
    </citation>
    <scope>NUCLEOTIDE SEQUENCE</scope>
    <source>
        <strain evidence="2">MAH-26</strain>
    </source>
</reference>
<feature type="domain" description="Calcineurin-like phosphoesterase" evidence="1">
    <location>
        <begin position="1"/>
        <end position="174"/>
    </location>
</feature>
<dbReference type="Pfam" id="PF00149">
    <property type="entry name" value="Metallophos"/>
    <property type="match status" value="1"/>
</dbReference>
<proteinExistence type="predicted"/>
<organism evidence="2 3">
    <name type="scientific">Pinibacter aurantiacus</name>
    <dbReference type="NCBI Taxonomy" id="2851599"/>
    <lineage>
        <taxon>Bacteria</taxon>
        <taxon>Pseudomonadati</taxon>
        <taxon>Bacteroidota</taxon>
        <taxon>Chitinophagia</taxon>
        <taxon>Chitinophagales</taxon>
        <taxon>Chitinophagaceae</taxon>
        <taxon>Pinibacter</taxon>
    </lineage>
</organism>
<gene>
    <name evidence="2" type="ORF">KTO63_03130</name>
</gene>
<dbReference type="CDD" id="cd07379">
    <property type="entry name" value="MPP_239FB"/>
    <property type="match status" value="1"/>
</dbReference>
<dbReference type="InterPro" id="IPR051693">
    <property type="entry name" value="UPF0046_metallophosphoest"/>
</dbReference>
<evidence type="ECO:0000259" key="1">
    <source>
        <dbReference type="Pfam" id="PF00149"/>
    </source>
</evidence>
<dbReference type="Proteomes" id="UP000812270">
    <property type="component" value="Unassembled WGS sequence"/>
</dbReference>
<accession>A0A9E2SA17</accession>
<evidence type="ECO:0000313" key="2">
    <source>
        <dbReference type="EMBL" id="MBV4356125.1"/>
    </source>
</evidence>
<dbReference type="PANTHER" id="PTHR12905:SF0">
    <property type="entry name" value="CALCINEURIN-LIKE PHOSPHOESTERASE DOMAIN-CONTAINING PROTEIN"/>
    <property type="match status" value="1"/>
</dbReference>
<dbReference type="EMBL" id="JAHSPG010000001">
    <property type="protein sequence ID" value="MBV4356125.1"/>
    <property type="molecule type" value="Genomic_DNA"/>
</dbReference>
<dbReference type="AlphaFoldDB" id="A0A9E2SA17"/>
<dbReference type="RefSeq" id="WP_217789659.1">
    <property type="nucleotide sequence ID" value="NZ_JAHSPG010000001.1"/>
</dbReference>
<keyword evidence="3" id="KW-1185">Reference proteome</keyword>
<evidence type="ECO:0000313" key="3">
    <source>
        <dbReference type="Proteomes" id="UP000812270"/>
    </source>
</evidence>
<name>A0A9E2SA17_9BACT</name>
<protein>
    <submittedName>
        <fullName evidence="2">Metallophosphatase domain-containing protein</fullName>
    </submittedName>
</protein>
<dbReference type="PANTHER" id="PTHR12905">
    <property type="entry name" value="METALLOPHOSPHOESTERASE"/>
    <property type="match status" value="1"/>
</dbReference>
<comment type="caution">
    <text evidence="2">The sequence shown here is derived from an EMBL/GenBank/DDBJ whole genome shotgun (WGS) entry which is preliminary data.</text>
</comment>
<dbReference type="GO" id="GO:0016787">
    <property type="term" value="F:hydrolase activity"/>
    <property type="evidence" value="ECO:0007669"/>
    <property type="project" value="InterPro"/>
</dbReference>
<dbReference type="InterPro" id="IPR004843">
    <property type="entry name" value="Calcineurin-like_PHP"/>
</dbReference>